<evidence type="ECO:0000313" key="2">
    <source>
        <dbReference type="EMBL" id="CAA0828748.1"/>
    </source>
</evidence>
<dbReference type="OrthoDB" id="1635626at2759"/>
<dbReference type="EMBL" id="CACSLK010027752">
    <property type="protein sequence ID" value="CAA0828748.1"/>
    <property type="molecule type" value="Genomic_DNA"/>
</dbReference>
<evidence type="ECO:0000259" key="1">
    <source>
        <dbReference type="Pfam" id="PF26138"/>
    </source>
</evidence>
<dbReference type="InterPro" id="IPR058353">
    <property type="entry name" value="DUF8040"/>
</dbReference>
<keyword evidence="3" id="KW-1185">Reference proteome</keyword>
<name>A0A9N7N818_STRHE</name>
<evidence type="ECO:0000313" key="3">
    <source>
        <dbReference type="Proteomes" id="UP001153555"/>
    </source>
</evidence>
<proteinExistence type="predicted"/>
<dbReference type="Proteomes" id="UP001153555">
    <property type="component" value="Unassembled WGS sequence"/>
</dbReference>
<gene>
    <name evidence="2" type="ORF">SHERM_24443</name>
</gene>
<dbReference type="Pfam" id="PF26138">
    <property type="entry name" value="DUF8040"/>
    <property type="match status" value="1"/>
</dbReference>
<protein>
    <recommendedName>
        <fullName evidence="1">DUF8040 domain-containing protein</fullName>
    </recommendedName>
</protein>
<comment type="caution">
    <text evidence="2">The sequence shown here is derived from an EMBL/GenBank/DDBJ whole genome shotgun (WGS) entry which is preliminary data.</text>
</comment>
<feature type="domain" description="DUF8040" evidence="1">
    <location>
        <begin position="9"/>
        <end position="72"/>
    </location>
</feature>
<dbReference type="AlphaFoldDB" id="A0A9N7N818"/>
<accession>A0A9N7N818</accession>
<reference evidence="2" key="1">
    <citation type="submission" date="2019-12" db="EMBL/GenBank/DDBJ databases">
        <authorList>
            <person name="Scholes J."/>
        </authorList>
    </citation>
    <scope>NUCLEOTIDE SEQUENCE</scope>
</reference>
<sequence>MPTVLYRQSTYTGADRVNELLTGHDRRFYDAMGLNKYVFKLLCKEIKQTGCHGDERQKKVRIQESVAIFLYTDCIGAIDGTIYIPKEDHVKYRCRKGYLAQNVMVACDFDCKFTFVFAG</sequence>
<organism evidence="2 3">
    <name type="scientific">Striga hermonthica</name>
    <name type="common">Purple witchweed</name>
    <name type="synonym">Buchnera hermonthica</name>
    <dbReference type="NCBI Taxonomy" id="68872"/>
    <lineage>
        <taxon>Eukaryota</taxon>
        <taxon>Viridiplantae</taxon>
        <taxon>Streptophyta</taxon>
        <taxon>Embryophyta</taxon>
        <taxon>Tracheophyta</taxon>
        <taxon>Spermatophyta</taxon>
        <taxon>Magnoliopsida</taxon>
        <taxon>eudicotyledons</taxon>
        <taxon>Gunneridae</taxon>
        <taxon>Pentapetalae</taxon>
        <taxon>asterids</taxon>
        <taxon>lamiids</taxon>
        <taxon>Lamiales</taxon>
        <taxon>Orobanchaceae</taxon>
        <taxon>Buchnereae</taxon>
        <taxon>Striga</taxon>
    </lineage>
</organism>